<name>A0A1I8PXL3_STOCA</name>
<reference evidence="2" key="1">
    <citation type="submission" date="2020-05" db="UniProtKB">
        <authorList>
            <consortium name="EnsemblMetazoa"/>
        </authorList>
    </citation>
    <scope>IDENTIFICATION</scope>
    <source>
        <strain evidence="2">USDA</strain>
    </source>
</reference>
<feature type="signal peptide" evidence="1">
    <location>
        <begin position="1"/>
        <end position="18"/>
    </location>
</feature>
<keyword evidence="1" id="KW-0732">Signal</keyword>
<keyword evidence="3" id="KW-1185">Reference proteome</keyword>
<dbReference type="AlphaFoldDB" id="A0A1I8PXL3"/>
<dbReference type="Proteomes" id="UP000095300">
    <property type="component" value="Unassembled WGS sequence"/>
</dbReference>
<evidence type="ECO:0000313" key="3">
    <source>
        <dbReference type="Proteomes" id="UP000095300"/>
    </source>
</evidence>
<sequence>MKFLQFLIVFGVCLFTWADVSHISRRYLPVVSNDGIEDDQLDERTLSHHQDQQYYNNNYNYQQYQPNYPYGSSVYGAGYYPQYFTPSVGGGGGGYYGSSGYQGQYQSNAGIYGGIGLGLGAQVAKPFSLEARGHLGGVRGTVIQTKDGYIYNKKK</sequence>
<protein>
    <submittedName>
        <fullName evidence="2">Uncharacterized protein</fullName>
    </submittedName>
</protein>
<dbReference type="EnsemblMetazoa" id="SCAU012055-RA">
    <property type="protein sequence ID" value="SCAU012055-PA"/>
    <property type="gene ID" value="SCAU012055"/>
</dbReference>
<dbReference type="KEGG" id="scac:106094296"/>
<feature type="chain" id="PRO_5009327387" evidence="1">
    <location>
        <begin position="19"/>
        <end position="155"/>
    </location>
</feature>
<gene>
    <name evidence="2" type="primary">106094296</name>
</gene>
<accession>A0A1I8PXL3</accession>
<evidence type="ECO:0000313" key="2">
    <source>
        <dbReference type="EnsemblMetazoa" id="SCAU012055-PA"/>
    </source>
</evidence>
<organism evidence="2 3">
    <name type="scientific">Stomoxys calcitrans</name>
    <name type="common">Stable fly</name>
    <name type="synonym">Conops calcitrans</name>
    <dbReference type="NCBI Taxonomy" id="35570"/>
    <lineage>
        <taxon>Eukaryota</taxon>
        <taxon>Metazoa</taxon>
        <taxon>Ecdysozoa</taxon>
        <taxon>Arthropoda</taxon>
        <taxon>Hexapoda</taxon>
        <taxon>Insecta</taxon>
        <taxon>Pterygota</taxon>
        <taxon>Neoptera</taxon>
        <taxon>Endopterygota</taxon>
        <taxon>Diptera</taxon>
        <taxon>Brachycera</taxon>
        <taxon>Muscomorpha</taxon>
        <taxon>Muscoidea</taxon>
        <taxon>Muscidae</taxon>
        <taxon>Stomoxys</taxon>
    </lineage>
</organism>
<dbReference type="VEuPathDB" id="VectorBase:SCAU012055"/>
<proteinExistence type="predicted"/>
<evidence type="ECO:0000256" key="1">
    <source>
        <dbReference type="SAM" id="SignalP"/>
    </source>
</evidence>